<keyword evidence="2 7" id="KW-0479">Metal-binding</keyword>
<dbReference type="SUPFAM" id="SSF51556">
    <property type="entry name" value="Metallo-dependent hydrolases"/>
    <property type="match status" value="1"/>
</dbReference>
<evidence type="ECO:0000256" key="1">
    <source>
        <dbReference type="ARBA" id="ARBA00010716"/>
    </source>
</evidence>
<organism evidence="9 10">
    <name type="scientific">Candidatus Fonsibacter lacus</name>
    <dbReference type="NCBI Taxonomy" id="2576439"/>
    <lineage>
        <taxon>Bacteria</taxon>
        <taxon>Pseudomonadati</taxon>
        <taxon>Pseudomonadota</taxon>
        <taxon>Alphaproteobacteria</taxon>
        <taxon>Candidatus Pelagibacterales</taxon>
        <taxon>Candidatus Pelagibacterales incertae sedis</taxon>
        <taxon>Candidatus Fonsibacter</taxon>
    </lineage>
</organism>
<evidence type="ECO:0000256" key="5">
    <source>
        <dbReference type="PIRNR" id="PIRNR038994"/>
    </source>
</evidence>
<evidence type="ECO:0000313" key="9">
    <source>
        <dbReference type="EMBL" id="NBR93945.1"/>
    </source>
</evidence>
<dbReference type="AlphaFoldDB" id="A0A965GCF6"/>
<dbReference type="InterPro" id="IPR003764">
    <property type="entry name" value="GlcNAc_6-P_deAcase"/>
</dbReference>
<dbReference type="SUPFAM" id="SSF51338">
    <property type="entry name" value="Composite domain of metallo-dependent hydrolases"/>
    <property type="match status" value="1"/>
</dbReference>
<feature type="active site" description="Proton donor/acceptor" evidence="6">
    <location>
        <position position="270"/>
    </location>
</feature>
<dbReference type="GO" id="GO:0006046">
    <property type="term" value="P:N-acetylglucosamine catabolic process"/>
    <property type="evidence" value="ECO:0007669"/>
    <property type="project" value="TreeGrafter"/>
</dbReference>
<name>A0A965GCF6_9PROT</name>
<dbReference type="GO" id="GO:0008448">
    <property type="term" value="F:N-acetylglucosamine-6-phosphate deacetylase activity"/>
    <property type="evidence" value="ECO:0007669"/>
    <property type="project" value="InterPro"/>
</dbReference>
<dbReference type="InterPro" id="IPR006680">
    <property type="entry name" value="Amidohydro-rel"/>
</dbReference>
<feature type="binding site" evidence="7">
    <location>
        <position position="130"/>
    </location>
    <ligand>
        <name>Zn(2+)</name>
        <dbReference type="ChEBI" id="CHEBI:29105"/>
    </ligand>
</feature>
<dbReference type="Proteomes" id="UP000740727">
    <property type="component" value="Unassembled WGS sequence"/>
</dbReference>
<evidence type="ECO:0000256" key="3">
    <source>
        <dbReference type="ARBA" id="ARBA00022801"/>
    </source>
</evidence>
<evidence type="ECO:0000256" key="2">
    <source>
        <dbReference type="ARBA" id="ARBA00022723"/>
    </source>
</evidence>
<comment type="similarity">
    <text evidence="1 5">Belongs to the metallo-dependent hydrolases superfamily. NagA family.</text>
</comment>
<dbReference type="Pfam" id="PF01979">
    <property type="entry name" value="Amidohydro_1"/>
    <property type="match status" value="1"/>
</dbReference>
<accession>A0A965GCF6</accession>
<evidence type="ECO:0000259" key="8">
    <source>
        <dbReference type="Pfam" id="PF01979"/>
    </source>
</evidence>
<dbReference type="Gene3D" id="2.30.40.10">
    <property type="entry name" value="Urease, subunit C, domain 1"/>
    <property type="match status" value="1"/>
</dbReference>
<proteinExistence type="inferred from homology"/>
<feature type="binding site" evidence="7">
    <location>
        <position position="215"/>
    </location>
    <ligand>
        <name>Zn(2+)</name>
        <dbReference type="ChEBI" id="CHEBI:29105"/>
    </ligand>
</feature>
<keyword evidence="3 5" id="KW-0378">Hydrolase</keyword>
<evidence type="ECO:0000256" key="7">
    <source>
        <dbReference type="PIRSR" id="PIRSR038994-3"/>
    </source>
</evidence>
<keyword evidence="4 5" id="KW-0119">Carbohydrate metabolism</keyword>
<dbReference type="PANTHER" id="PTHR11113:SF14">
    <property type="entry name" value="N-ACETYLGLUCOSAMINE-6-PHOSPHATE DEACETYLASE"/>
    <property type="match status" value="1"/>
</dbReference>
<dbReference type="InterPro" id="IPR032466">
    <property type="entry name" value="Metal_Hydrolase"/>
</dbReference>
<feature type="domain" description="Amidohydrolase-related" evidence="8">
    <location>
        <begin position="49"/>
        <end position="353"/>
    </location>
</feature>
<comment type="caution">
    <text evidence="9">The sequence shown here is derived from an EMBL/GenBank/DDBJ whole genome shotgun (WGS) entry which is preliminary data.</text>
</comment>
<comment type="cofactor">
    <cofactor evidence="7">
        <name>a divalent metal cation</name>
        <dbReference type="ChEBI" id="CHEBI:60240"/>
    </cofactor>
    <text evidence="7">Binds 1 divalent metal cation per subunit.</text>
</comment>
<dbReference type="GO" id="GO:0046872">
    <property type="term" value="F:metal ion binding"/>
    <property type="evidence" value="ECO:0007669"/>
    <property type="project" value="UniProtKB-KW"/>
</dbReference>
<gene>
    <name evidence="9" type="ORF">EBT44_03785</name>
</gene>
<feature type="binding site" evidence="7">
    <location>
        <position position="194"/>
    </location>
    <ligand>
        <name>Zn(2+)</name>
        <dbReference type="ChEBI" id="CHEBI:29105"/>
    </ligand>
</feature>
<evidence type="ECO:0000256" key="4">
    <source>
        <dbReference type="ARBA" id="ARBA00023277"/>
    </source>
</evidence>
<sequence>MSTFSIGAERALINGEITSASIEITDGIITKVSAQPAEISADILISEGVLTPGFIDLQINGIADINFFDADKKTLERGLTLLAQSGVTSCTPSMISAPIDELVAAIESSDCGESSSGTSLRSRHLGYHIEGPFLANSFSRAHDARYFLDPTREHLEPLLDTGRVSILTLAPERAHALDAISALREAGVVVSAGHSGATYVQMVDAVASGLSMITHLFNGMDKNVNDGIVRAASELRELTIGLIGDGIHNQSDQVLWAFEKLGERIALVTDALGPMLGDKPVNVDSGSSGGAYREDGTLAGSTLTLDKVLARTVAMGVPLSQALVSATRTPARLLGRSDLGEIKEGALADLTQFTSSGSIRTWIGGMEVGR</sequence>
<protein>
    <recommendedName>
        <fullName evidence="8">Amidohydrolase-related domain-containing protein</fullName>
    </recommendedName>
</protein>
<dbReference type="PIRSF" id="PIRSF038994">
    <property type="entry name" value="NagA"/>
    <property type="match status" value="1"/>
</dbReference>
<evidence type="ECO:0000256" key="6">
    <source>
        <dbReference type="PIRSR" id="PIRSR038994-1"/>
    </source>
</evidence>
<dbReference type="PANTHER" id="PTHR11113">
    <property type="entry name" value="N-ACETYLGLUCOSAMINE-6-PHOSPHATE DEACETYLASE"/>
    <property type="match status" value="1"/>
</dbReference>
<dbReference type="EMBL" id="RFXN01000038">
    <property type="protein sequence ID" value="NBR93945.1"/>
    <property type="molecule type" value="Genomic_DNA"/>
</dbReference>
<dbReference type="Gene3D" id="3.20.20.140">
    <property type="entry name" value="Metal-dependent hydrolases"/>
    <property type="match status" value="1"/>
</dbReference>
<evidence type="ECO:0000313" key="10">
    <source>
        <dbReference type="Proteomes" id="UP000740727"/>
    </source>
</evidence>
<dbReference type="InterPro" id="IPR011059">
    <property type="entry name" value="Metal-dep_hydrolase_composite"/>
</dbReference>
<reference evidence="9" key="1">
    <citation type="submission" date="2018-10" db="EMBL/GenBank/DDBJ databases">
        <title>Iterative Subtractive Binning of Freshwater Chronoseries Metagenomes Recovers Nearly Complete Genomes from over Four Hundred Novel Species.</title>
        <authorList>
            <person name="Rodriguez-R L.M."/>
            <person name="Tsementzi D."/>
            <person name="Luo C."/>
            <person name="Konstantinidis K.T."/>
        </authorList>
    </citation>
    <scope>NUCLEOTIDE SEQUENCE</scope>
    <source>
        <strain evidence="9">WB5_2A_028</strain>
    </source>
</reference>